<accession>A0A4Q5KED8</accession>
<dbReference type="SUPFAM" id="SSF53927">
    <property type="entry name" value="Cytidine deaminase-like"/>
    <property type="match status" value="1"/>
</dbReference>
<evidence type="ECO:0000256" key="8">
    <source>
        <dbReference type="HAMAP-Rule" id="MF_00972"/>
    </source>
</evidence>
<evidence type="ECO:0000256" key="5">
    <source>
        <dbReference type="ARBA" id="ARBA00022801"/>
    </source>
</evidence>
<dbReference type="PANTHER" id="PTHR11079">
    <property type="entry name" value="CYTOSINE DEAMINASE FAMILY MEMBER"/>
    <property type="match status" value="1"/>
</dbReference>
<protein>
    <recommendedName>
        <fullName evidence="8">tRNA-specific adenosine deaminase</fullName>
        <ecNumber evidence="8">3.5.4.33</ecNumber>
    </recommendedName>
</protein>
<dbReference type="Proteomes" id="UP000434870">
    <property type="component" value="Unassembled WGS sequence"/>
</dbReference>
<gene>
    <name evidence="8 12" type="primary">tadA</name>
    <name evidence="12" type="ORF">ERW49_16235</name>
    <name evidence="14" type="ORF">ERW53_13560</name>
    <name evidence="13" type="ORF">ERW57_04925</name>
    <name evidence="11" type="ORF">F8B77_06290</name>
</gene>
<feature type="binding site" evidence="8">
    <location>
        <position position="59"/>
    </location>
    <ligand>
        <name>Zn(2+)</name>
        <dbReference type="ChEBI" id="CHEBI:29105"/>
        <note>catalytic</note>
    </ligand>
</feature>
<keyword evidence="9" id="KW-0175">Coiled coil</keyword>
<dbReference type="Proteomes" id="UP000294166">
    <property type="component" value="Unassembled WGS sequence"/>
</dbReference>
<keyword evidence="17" id="KW-1185">Reference proteome</keyword>
<feature type="domain" description="CMP/dCMP-type deaminase" evidence="10">
    <location>
        <begin position="8"/>
        <end position="119"/>
    </location>
</feature>
<feature type="binding site" evidence="8">
    <location>
        <position position="92"/>
    </location>
    <ligand>
        <name>Zn(2+)</name>
        <dbReference type="ChEBI" id="CHEBI:29105"/>
        <note>catalytic</note>
    </ligand>
</feature>
<dbReference type="Proteomes" id="UP000293465">
    <property type="component" value="Unassembled WGS sequence"/>
</dbReference>
<evidence type="ECO:0000313" key="11">
    <source>
        <dbReference type="EMBL" id="KAB2825255.1"/>
    </source>
</evidence>
<feature type="binding site" evidence="8">
    <location>
        <position position="89"/>
    </location>
    <ligand>
        <name>Zn(2+)</name>
        <dbReference type="ChEBI" id="CHEBI:29105"/>
        <note>catalytic</note>
    </ligand>
</feature>
<evidence type="ECO:0000256" key="9">
    <source>
        <dbReference type="SAM" id="Coils"/>
    </source>
</evidence>
<evidence type="ECO:0000313" key="16">
    <source>
        <dbReference type="Proteomes" id="UP000294063"/>
    </source>
</evidence>
<dbReference type="EMBL" id="SEZJ01000018">
    <property type="protein sequence ID" value="RYU44408.1"/>
    <property type="molecule type" value="Genomic_DNA"/>
</dbReference>
<evidence type="ECO:0000313" key="12">
    <source>
        <dbReference type="EMBL" id="RYU44408.1"/>
    </source>
</evidence>
<reference evidence="15 16" key="1">
    <citation type="submission" date="2019-02" db="EMBL/GenBank/DDBJ databases">
        <title>Genome sequences of Aliivibrio finisterrensis strains from farmed Atlantic salmon.</title>
        <authorList>
            <person name="Bowman J.P."/>
        </authorList>
    </citation>
    <scope>NUCLEOTIDE SEQUENCE [LARGE SCALE GENOMIC DNA]</scope>
    <source>
        <strain evidence="14 17">A21</strain>
        <strain evidence="12 15">A32</strain>
        <strain evidence="13 16">A46</strain>
    </source>
</reference>
<evidence type="ECO:0000259" key="10">
    <source>
        <dbReference type="PROSITE" id="PS51747"/>
    </source>
</evidence>
<dbReference type="GO" id="GO:0052717">
    <property type="term" value="F:tRNA-specific adenosine-34 deaminase activity"/>
    <property type="evidence" value="ECO:0007669"/>
    <property type="project" value="UniProtKB-UniRule"/>
</dbReference>
<dbReference type="PANTHER" id="PTHR11079:SF202">
    <property type="entry name" value="TRNA-SPECIFIC ADENOSINE DEAMINASE"/>
    <property type="match status" value="1"/>
</dbReference>
<dbReference type="InterPro" id="IPR028883">
    <property type="entry name" value="tRNA_aden_deaminase"/>
</dbReference>
<name>A0A4Q5KED8_9GAMM</name>
<comment type="subunit">
    <text evidence="2 8">Homodimer.</text>
</comment>
<evidence type="ECO:0000313" key="15">
    <source>
        <dbReference type="Proteomes" id="UP000293465"/>
    </source>
</evidence>
<evidence type="ECO:0000313" key="18">
    <source>
        <dbReference type="Proteomes" id="UP000434870"/>
    </source>
</evidence>
<comment type="catalytic activity">
    <reaction evidence="7 8">
        <text>adenosine(34) in tRNA + H2O + H(+) = inosine(34) in tRNA + NH4(+)</text>
        <dbReference type="Rhea" id="RHEA:43168"/>
        <dbReference type="Rhea" id="RHEA-COMP:10373"/>
        <dbReference type="Rhea" id="RHEA-COMP:10374"/>
        <dbReference type="ChEBI" id="CHEBI:15377"/>
        <dbReference type="ChEBI" id="CHEBI:15378"/>
        <dbReference type="ChEBI" id="CHEBI:28938"/>
        <dbReference type="ChEBI" id="CHEBI:74411"/>
        <dbReference type="ChEBI" id="CHEBI:82852"/>
        <dbReference type="EC" id="3.5.4.33"/>
    </reaction>
</comment>
<keyword evidence="5 8" id="KW-0378">Hydrolase</keyword>
<dbReference type="EMBL" id="SEZN01000025">
    <property type="protein sequence ID" value="RYU63481.1"/>
    <property type="molecule type" value="Genomic_DNA"/>
</dbReference>
<keyword evidence="3 8" id="KW-0819">tRNA processing</keyword>
<organism evidence="12 15">
    <name type="scientific">Aliivibrio finisterrensis</name>
    <dbReference type="NCBI Taxonomy" id="511998"/>
    <lineage>
        <taxon>Bacteria</taxon>
        <taxon>Pseudomonadati</taxon>
        <taxon>Pseudomonadota</taxon>
        <taxon>Gammaproteobacteria</taxon>
        <taxon>Vibrionales</taxon>
        <taxon>Vibrionaceae</taxon>
        <taxon>Aliivibrio</taxon>
    </lineage>
</organism>
<dbReference type="GO" id="GO:0002100">
    <property type="term" value="P:tRNA wobble adenosine to inosine editing"/>
    <property type="evidence" value="ECO:0007669"/>
    <property type="project" value="UniProtKB-UniRule"/>
</dbReference>
<evidence type="ECO:0000256" key="1">
    <source>
        <dbReference type="ARBA" id="ARBA00010669"/>
    </source>
</evidence>
<dbReference type="EMBL" id="SEZK01000005">
    <property type="protein sequence ID" value="RYU53086.1"/>
    <property type="molecule type" value="Genomic_DNA"/>
</dbReference>
<dbReference type="CDD" id="cd01285">
    <property type="entry name" value="nucleoside_deaminase"/>
    <property type="match status" value="1"/>
</dbReference>
<feature type="coiled-coil region" evidence="9">
    <location>
        <begin position="147"/>
        <end position="176"/>
    </location>
</feature>
<proteinExistence type="inferred from homology"/>
<dbReference type="OrthoDB" id="9802676at2"/>
<evidence type="ECO:0000313" key="13">
    <source>
        <dbReference type="EMBL" id="RYU53086.1"/>
    </source>
</evidence>
<dbReference type="PROSITE" id="PS00903">
    <property type="entry name" value="CYT_DCMP_DEAMINASES_1"/>
    <property type="match status" value="1"/>
</dbReference>
<dbReference type="Proteomes" id="UP000294063">
    <property type="component" value="Unassembled WGS sequence"/>
</dbReference>
<dbReference type="NCBIfam" id="NF008113">
    <property type="entry name" value="PRK10860.1"/>
    <property type="match status" value="1"/>
</dbReference>
<dbReference type="RefSeq" id="WP_130044671.1">
    <property type="nucleotide sequence ID" value="NZ_SEZJ01000018.1"/>
</dbReference>
<comment type="similarity">
    <text evidence="1">Belongs to the cytidine and deoxycytidylate deaminase family. ADAT2 subfamily.</text>
</comment>
<evidence type="ECO:0000256" key="2">
    <source>
        <dbReference type="ARBA" id="ARBA00011738"/>
    </source>
</evidence>
<reference evidence="11 18" key="2">
    <citation type="submission" date="2019-09" db="EMBL/GenBank/DDBJ databases">
        <title>Genome of Aliivibrio finisterrensis LMG 23869 (type strain).</title>
        <authorList>
            <person name="Bowman J.P."/>
        </authorList>
    </citation>
    <scope>NUCLEOTIDE SEQUENCE [LARGE SCALE GENOMIC DNA]</scope>
    <source>
        <strain evidence="11 18">LMG 23869</strain>
    </source>
</reference>
<evidence type="ECO:0000313" key="14">
    <source>
        <dbReference type="EMBL" id="RYU63481.1"/>
    </source>
</evidence>
<evidence type="ECO:0000256" key="4">
    <source>
        <dbReference type="ARBA" id="ARBA00022723"/>
    </source>
</evidence>
<dbReference type="InterPro" id="IPR002125">
    <property type="entry name" value="CMP_dCMP_dom"/>
</dbReference>
<dbReference type="GeneID" id="56276621"/>
<keyword evidence="6 8" id="KW-0862">Zinc</keyword>
<dbReference type="Gene3D" id="3.40.140.10">
    <property type="entry name" value="Cytidine Deaminase, domain 2"/>
    <property type="match status" value="1"/>
</dbReference>
<comment type="function">
    <text evidence="8">Catalyzes the deamination of adenosine to inosine at the wobble position 34 of tRNA(Arg2).</text>
</comment>
<dbReference type="InterPro" id="IPR016193">
    <property type="entry name" value="Cytidine_deaminase-like"/>
</dbReference>
<dbReference type="HAMAP" id="MF_00972">
    <property type="entry name" value="tRNA_aden_deaminase"/>
    <property type="match status" value="1"/>
</dbReference>
<dbReference type="EMBL" id="WBVP01000005">
    <property type="protein sequence ID" value="KAB2825255.1"/>
    <property type="molecule type" value="Genomic_DNA"/>
</dbReference>
<dbReference type="GO" id="GO:0008270">
    <property type="term" value="F:zinc ion binding"/>
    <property type="evidence" value="ECO:0007669"/>
    <property type="project" value="UniProtKB-UniRule"/>
</dbReference>
<keyword evidence="4 8" id="KW-0479">Metal-binding</keyword>
<evidence type="ECO:0000256" key="3">
    <source>
        <dbReference type="ARBA" id="ARBA00022694"/>
    </source>
</evidence>
<sequence>MSVEKENKDANFYMQRAIELAAIAEEEGEVPVGAVIVLDGEIIGEGWNRSIGSHDATAHAEMMAIKQAGSKIENYRLVDATLYVTLEPCPMCAGAIVHSRIKRVIFGASDMKTGASGSVINLFTSATAFHFVECASGVMEEECRAQLQAFFKRRRKEKKEERKLQREAELKNQMME</sequence>
<comment type="caution">
    <text evidence="12">The sequence shown here is derived from an EMBL/GenBank/DDBJ whole genome shotgun (WGS) entry which is preliminary data.</text>
</comment>
<dbReference type="AlphaFoldDB" id="A0A4Q5KED8"/>
<dbReference type="InterPro" id="IPR016192">
    <property type="entry name" value="APOBEC/CMP_deaminase_Zn-bd"/>
</dbReference>
<dbReference type="PROSITE" id="PS51747">
    <property type="entry name" value="CYT_DCMP_DEAMINASES_2"/>
    <property type="match status" value="1"/>
</dbReference>
<evidence type="ECO:0000256" key="6">
    <source>
        <dbReference type="ARBA" id="ARBA00022833"/>
    </source>
</evidence>
<evidence type="ECO:0000256" key="7">
    <source>
        <dbReference type="ARBA" id="ARBA00048045"/>
    </source>
</evidence>
<dbReference type="FunFam" id="3.40.140.10:FF:000005">
    <property type="entry name" value="tRNA-specific adenosine deaminase"/>
    <property type="match status" value="1"/>
</dbReference>
<dbReference type="Pfam" id="PF00383">
    <property type="entry name" value="dCMP_cyt_deam_1"/>
    <property type="match status" value="1"/>
</dbReference>
<comment type="cofactor">
    <cofactor evidence="8">
        <name>Zn(2+)</name>
        <dbReference type="ChEBI" id="CHEBI:29105"/>
    </cofactor>
    <text evidence="8">Binds 1 zinc ion per subunit.</text>
</comment>
<dbReference type="EC" id="3.5.4.33" evidence="8"/>
<feature type="active site" description="Proton donor" evidence="8">
    <location>
        <position position="61"/>
    </location>
</feature>
<evidence type="ECO:0000313" key="17">
    <source>
        <dbReference type="Proteomes" id="UP000294166"/>
    </source>
</evidence>